<feature type="compositionally biased region" description="Basic residues" evidence="1">
    <location>
        <begin position="34"/>
        <end position="52"/>
    </location>
</feature>
<sequence>MVVREGSRSLPDSMSFTSTRRSNRSGSPSSRQRPTWRRALPRTTSHKQRGLAKVHDKGSSDGQMTTTRSEATPTRAIPKYTTTSILVTQVEWIELSATLRSVDPLRNKLNSYIKIYFSKKARSIYLNESKDLIAIRELSFIIIISIRIFRFNITEVRLRLYLTINRDIIELIDTIKYYIIIKISRIGLLKNISLGLALEREEAAIILRTLKGFKIKSRLYIKASLAKSIIVLTKIESIETILVEYELELVDSSVDKRSLVSLETISYKIRSNLTKERFKLDIILIF</sequence>
<evidence type="ECO:0000313" key="3">
    <source>
        <dbReference type="Proteomes" id="UP000053958"/>
    </source>
</evidence>
<reference evidence="2 3" key="1">
    <citation type="submission" date="2015-04" db="EMBL/GenBank/DDBJ databases">
        <authorList>
            <person name="Heijne W.H."/>
            <person name="Fedorova N.D."/>
            <person name="Nierman W.C."/>
            <person name="Vollebregt A.W."/>
            <person name="Zhao Z."/>
            <person name="Wu L."/>
            <person name="Kumar M."/>
            <person name="Stam H."/>
            <person name="van den Berg M.A."/>
            <person name="Pel H.J."/>
        </authorList>
    </citation>
    <scope>NUCLEOTIDE SEQUENCE [LARGE SCALE GENOMIC DNA]</scope>
    <source>
        <strain evidence="2 3">CBS 393.64</strain>
    </source>
</reference>
<dbReference type="RefSeq" id="XP_013328794.1">
    <property type="nucleotide sequence ID" value="XM_013473340.1"/>
</dbReference>
<feature type="compositionally biased region" description="Low complexity" evidence="1">
    <location>
        <begin position="13"/>
        <end position="33"/>
    </location>
</feature>
<evidence type="ECO:0000256" key="1">
    <source>
        <dbReference type="SAM" id="MobiDB-lite"/>
    </source>
</evidence>
<feature type="compositionally biased region" description="Polar residues" evidence="1">
    <location>
        <begin position="60"/>
        <end position="72"/>
    </location>
</feature>
<proteinExistence type="predicted"/>
<dbReference type="AlphaFoldDB" id="A0A0F4YV83"/>
<protein>
    <submittedName>
        <fullName evidence="2">Uncharacterized protein</fullName>
    </submittedName>
</protein>
<dbReference type="EMBL" id="LASV01000153">
    <property type="protein sequence ID" value="KKA22182.1"/>
    <property type="molecule type" value="Genomic_DNA"/>
</dbReference>
<feature type="region of interest" description="Disordered" evidence="1">
    <location>
        <begin position="1"/>
        <end position="73"/>
    </location>
</feature>
<name>A0A0F4YV83_RASE3</name>
<dbReference type="GeneID" id="25316142"/>
<comment type="caution">
    <text evidence="2">The sequence shown here is derived from an EMBL/GenBank/DDBJ whole genome shotgun (WGS) entry which is preliminary data.</text>
</comment>
<dbReference type="Proteomes" id="UP000053958">
    <property type="component" value="Unassembled WGS sequence"/>
</dbReference>
<evidence type="ECO:0000313" key="2">
    <source>
        <dbReference type="EMBL" id="KKA22182.1"/>
    </source>
</evidence>
<gene>
    <name evidence="2" type="ORF">T310_3793</name>
</gene>
<accession>A0A0F4YV83</accession>
<organism evidence="2 3">
    <name type="scientific">Rasamsonia emersonii (strain ATCC 16479 / CBS 393.64 / IMI 116815)</name>
    <dbReference type="NCBI Taxonomy" id="1408163"/>
    <lineage>
        <taxon>Eukaryota</taxon>
        <taxon>Fungi</taxon>
        <taxon>Dikarya</taxon>
        <taxon>Ascomycota</taxon>
        <taxon>Pezizomycotina</taxon>
        <taxon>Eurotiomycetes</taxon>
        <taxon>Eurotiomycetidae</taxon>
        <taxon>Eurotiales</taxon>
        <taxon>Trichocomaceae</taxon>
        <taxon>Rasamsonia</taxon>
    </lineage>
</organism>
<keyword evidence="3" id="KW-1185">Reference proteome</keyword>